<name>A0A1G5LAD1_9FIRM</name>
<keyword evidence="8 12" id="KW-0030">Aminoacyl-tRNA synthetase</keyword>
<dbReference type="GO" id="GO:0002161">
    <property type="term" value="F:aminoacyl-tRNA deacylase activity"/>
    <property type="evidence" value="ECO:0007669"/>
    <property type="project" value="InterPro"/>
</dbReference>
<evidence type="ECO:0000256" key="5">
    <source>
        <dbReference type="ARBA" id="ARBA00022741"/>
    </source>
</evidence>
<dbReference type="Pfam" id="PF00587">
    <property type="entry name" value="tRNA-synt_2b"/>
    <property type="match status" value="1"/>
</dbReference>
<organism evidence="14 15">
    <name type="scientific">Alkaliphilus peptidifermentans DSM 18978</name>
    <dbReference type="NCBI Taxonomy" id="1120976"/>
    <lineage>
        <taxon>Bacteria</taxon>
        <taxon>Bacillati</taxon>
        <taxon>Bacillota</taxon>
        <taxon>Clostridia</taxon>
        <taxon>Peptostreptococcales</taxon>
        <taxon>Natronincolaceae</taxon>
        <taxon>Alkaliphilus</taxon>
    </lineage>
</organism>
<accession>A0A1G5LAD1</accession>
<dbReference type="SUPFAM" id="SSF55681">
    <property type="entry name" value="Class II aaRS and biotin synthetases"/>
    <property type="match status" value="1"/>
</dbReference>
<dbReference type="GO" id="GO:0004827">
    <property type="term" value="F:proline-tRNA ligase activity"/>
    <property type="evidence" value="ECO:0007669"/>
    <property type="project" value="UniProtKB-UniRule"/>
</dbReference>
<evidence type="ECO:0000259" key="13">
    <source>
        <dbReference type="PROSITE" id="PS50862"/>
    </source>
</evidence>
<dbReference type="PRINTS" id="PR01046">
    <property type="entry name" value="TRNASYNTHPRO"/>
</dbReference>
<sequence>MRMSRMYLPTLRQKPAESELPSHQLLLRAGMIRKLVSGVYSYLPLGYRVLRKIEKIVREEMDFAGGQEVLMSAIQPKELWEDSGRWEAFGPEMFRLKDRNEREFCLGPTHEEIFTELIRSELKSYKQLPLNLYQIQTKYRDERRPRFGLIRAREFLMKDAYSFDMDEAAMKISYKEMWRAYEKIFNRCNLNYRVVEGDAGAMGDSDSHEFMAMCDNGESTVVYCPSCDYSATDEKAICSYEIKNSAEGQTVKQKIFTPDIKTIEALKEFFDVDGSSFVKTLLFEVKGSVVAVCIPGDRELNVTKLMNLLKVPEHEIEMASPQIVEKVTGAEVGFAGPINLKQDVKLYVDARITKMTNFIVGANETNYHIKNVNYGTDFEGYIVDDLLVVQEGDLCPRCSDGINLAKGIEVGNIFQLATKYSEGLKASFLDENGREQFFWMGSYGIGVSRTLAAVVEQNYDEIGIKWPLAIAPYHVIITIINPSKEDQLQLAEGLYTDLKSKGIEVLLDDRKGSPGVKLTDADLIGIPIRIVVGKDAPKGEVELKYRHQDSRRVMPVEEAMEEVIDYVRCQLS</sequence>
<evidence type="ECO:0000256" key="2">
    <source>
        <dbReference type="ARBA" id="ARBA00011738"/>
    </source>
</evidence>
<keyword evidence="3 12" id="KW-0963">Cytoplasm</keyword>
<gene>
    <name evidence="12" type="primary">proS</name>
    <name evidence="14" type="ORF">SAMN03080606_04237</name>
</gene>
<keyword evidence="15" id="KW-1185">Reference proteome</keyword>
<dbReference type="InterPro" id="IPR007214">
    <property type="entry name" value="YbaK/aa-tRNA-synth-assoc-dom"/>
</dbReference>
<dbReference type="EC" id="6.1.1.15" evidence="12"/>
<evidence type="ECO:0000256" key="3">
    <source>
        <dbReference type="ARBA" id="ARBA00022490"/>
    </source>
</evidence>
<keyword evidence="5 12" id="KW-0547">Nucleotide-binding</keyword>
<evidence type="ECO:0000256" key="12">
    <source>
        <dbReference type="HAMAP-Rule" id="MF_01569"/>
    </source>
</evidence>
<evidence type="ECO:0000313" key="14">
    <source>
        <dbReference type="EMBL" id="SCZ09822.1"/>
    </source>
</evidence>
<dbReference type="FunFam" id="3.30.930.10:FF:000066">
    <property type="entry name" value="Proline--tRNA ligase"/>
    <property type="match status" value="1"/>
</dbReference>
<keyword evidence="6 12" id="KW-0067">ATP-binding</keyword>
<dbReference type="Gene3D" id="3.40.50.800">
    <property type="entry name" value="Anticodon-binding domain"/>
    <property type="match status" value="1"/>
</dbReference>
<dbReference type="AlphaFoldDB" id="A0A1G5LAD1"/>
<dbReference type="CDD" id="cd00861">
    <property type="entry name" value="ProRS_anticodon_short"/>
    <property type="match status" value="1"/>
</dbReference>
<protein>
    <recommendedName>
        <fullName evidence="12">Proline--tRNA ligase</fullName>
        <ecNumber evidence="12">6.1.1.15</ecNumber>
    </recommendedName>
    <alternativeName>
        <fullName evidence="12">Prolyl-tRNA synthetase</fullName>
        <shortName evidence="12">ProRS</shortName>
    </alternativeName>
</protein>
<dbReference type="EMBL" id="FMUS01000046">
    <property type="protein sequence ID" value="SCZ09822.1"/>
    <property type="molecule type" value="Genomic_DNA"/>
</dbReference>
<dbReference type="SUPFAM" id="SSF55826">
    <property type="entry name" value="YbaK/ProRS associated domain"/>
    <property type="match status" value="1"/>
</dbReference>
<evidence type="ECO:0000256" key="6">
    <source>
        <dbReference type="ARBA" id="ARBA00022840"/>
    </source>
</evidence>
<feature type="domain" description="Aminoacyl-transfer RNA synthetases class-II family profile" evidence="13">
    <location>
        <begin position="33"/>
        <end position="467"/>
    </location>
</feature>
<reference evidence="14 15" key="1">
    <citation type="submission" date="2016-10" db="EMBL/GenBank/DDBJ databases">
        <authorList>
            <person name="de Groot N.N."/>
        </authorList>
    </citation>
    <scope>NUCLEOTIDE SEQUENCE [LARGE SCALE GENOMIC DNA]</scope>
    <source>
        <strain evidence="14 15">DSM 18978</strain>
    </source>
</reference>
<comment type="subunit">
    <text evidence="2 12">Homodimer.</text>
</comment>
<evidence type="ECO:0000256" key="8">
    <source>
        <dbReference type="ARBA" id="ARBA00023146"/>
    </source>
</evidence>
<dbReference type="OrthoDB" id="9809052at2"/>
<proteinExistence type="inferred from homology"/>
<comment type="subcellular location">
    <subcellularLocation>
        <location evidence="1 12">Cytoplasm</location>
    </subcellularLocation>
</comment>
<dbReference type="NCBIfam" id="NF006625">
    <property type="entry name" value="PRK09194.1"/>
    <property type="match status" value="1"/>
</dbReference>
<dbReference type="GO" id="GO:0005524">
    <property type="term" value="F:ATP binding"/>
    <property type="evidence" value="ECO:0007669"/>
    <property type="project" value="UniProtKB-UniRule"/>
</dbReference>
<dbReference type="InterPro" id="IPR006195">
    <property type="entry name" value="aa-tRNA-synth_II"/>
</dbReference>
<dbReference type="GO" id="GO:0006433">
    <property type="term" value="P:prolyl-tRNA aminoacylation"/>
    <property type="evidence" value="ECO:0007669"/>
    <property type="project" value="UniProtKB-UniRule"/>
</dbReference>
<dbReference type="GO" id="GO:0016740">
    <property type="term" value="F:transferase activity"/>
    <property type="evidence" value="ECO:0007669"/>
    <property type="project" value="UniProtKB-ARBA"/>
</dbReference>
<evidence type="ECO:0000256" key="9">
    <source>
        <dbReference type="ARBA" id="ARBA00047671"/>
    </source>
</evidence>
<dbReference type="InterPro" id="IPR004154">
    <property type="entry name" value="Anticodon-bd"/>
</dbReference>
<keyword evidence="4 12" id="KW-0436">Ligase</keyword>
<keyword evidence="7 12" id="KW-0648">Protein biosynthesis</keyword>
<dbReference type="CDD" id="cd04334">
    <property type="entry name" value="ProRS-INS"/>
    <property type="match status" value="1"/>
</dbReference>
<dbReference type="InterPro" id="IPR045864">
    <property type="entry name" value="aa-tRNA-synth_II/BPL/LPL"/>
</dbReference>
<dbReference type="STRING" id="1120976.SAMN03080606_04237"/>
<evidence type="ECO:0000256" key="10">
    <source>
        <dbReference type="ARBA" id="ARBA00053664"/>
    </source>
</evidence>
<dbReference type="PROSITE" id="PS50862">
    <property type="entry name" value="AA_TRNA_LIGASE_II"/>
    <property type="match status" value="1"/>
</dbReference>
<evidence type="ECO:0000313" key="15">
    <source>
        <dbReference type="Proteomes" id="UP000198636"/>
    </source>
</evidence>
<evidence type="ECO:0000256" key="1">
    <source>
        <dbReference type="ARBA" id="ARBA00004496"/>
    </source>
</evidence>
<dbReference type="GO" id="GO:0005829">
    <property type="term" value="C:cytosol"/>
    <property type="evidence" value="ECO:0007669"/>
    <property type="project" value="TreeGrafter"/>
</dbReference>
<evidence type="ECO:0000256" key="4">
    <source>
        <dbReference type="ARBA" id="ARBA00022598"/>
    </source>
</evidence>
<dbReference type="Proteomes" id="UP000198636">
    <property type="component" value="Unassembled WGS sequence"/>
</dbReference>
<evidence type="ECO:0000256" key="11">
    <source>
        <dbReference type="ARBA" id="ARBA00060755"/>
    </source>
</evidence>
<dbReference type="HAMAP" id="MF_01569">
    <property type="entry name" value="Pro_tRNA_synth_type1"/>
    <property type="match status" value="1"/>
</dbReference>
<dbReference type="GO" id="GO:0140096">
    <property type="term" value="F:catalytic activity, acting on a protein"/>
    <property type="evidence" value="ECO:0007669"/>
    <property type="project" value="UniProtKB-ARBA"/>
</dbReference>
<dbReference type="PANTHER" id="PTHR42753:SF2">
    <property type="entry name" value="PROLINE--TRNA LIGASE"/>
    <property type="match status" value="1"/>
</dbReference>
<dbReference type="InterPro" id="IPR002314">
    <property type="entry name" value="aa-tRNA-synt_IIb"/>
</dbReference>
<dbReference type="InterPro" id="IPR023717">
    <property type="entry name" value="Pro-tRNA-Synthase_IIa_type1"/>
</dbReference>
<dbReference type="CDD" id="cd00779">
    <property type="entry name" value="ProRS_core_prok"/>
    <property type="match status" value="1"/>
</dbReference>
<dbReference type="Gene3D" id="3.30.930.10">
    <property type="entry name" value="Bira Bifunctional Protein, Domain 2"/>
    <property type="match status" value="2"/>
</dbReference>
<dbReference type="Pfam" id="PF03129">
    <property type="entry name" value="HGTP_anticodon"/>
    <property type="match status" value="1"/>
</dbReference>
<dbReference type="InterPro" id="IPR044140">
    <property type="entry name" value="ProRS_anticodon_short"/>
</dbReference>
<dbReference type="FunFam" id="3.30.930.10:FF:000065">
    <property type="entry name" value="Proline--tRNA ligase"/>
    <property type="match status" value="1"/>
</dbReference>
<comment type="function">
    <text evidence="10 12">Catalyzes the attachment of proline to tRNA(Pro) in a two-step reaction: proline is first activated by ATP to form Pro-AMP and then transferred to the acceptor end of tRNA(Pro). As ProRS can inadvertently accommodate and process non-cognate amino acids such as alanine and cysteine, to avoid such errors it has two additional distinct editing activities against alanine. One activity is designated as 'pretransfer' editing and involves the tRNA(Pro)-independent hydrolysis of activated Ala-AMP. The other activity is designated 'posttransfer' editing and involves deacylation of mischarged Ala-tRNA(Pro). The misacylated Cys-tRNA(Pro) is not edited by ProRS.</text>
</comment>
<dbReference type="NCBIfam" id="TIGR00409">
    <property type="entry name" value="proS_fam_II"/>
    <property type="match status" value="1"/>
</dbReference>
<comment type="similarity">
    <text evidence="11 12">Belongs to the class-II aminoacyl-tRNA synthetase family. ProS type 1 subfamily.</text>
</comment>
<comment type="domain">
    <text evidence="12">Consists of three domains: the N-terminal catalytic domain, the editing domain and the C-terminal anticodon-binding domain.</text>
</comment>
<dbReference type="PANTHER" id="PTHR42753">
    <property type="entry name" value="MITOCHONDRIAL RIBOSOME PROTEIN L39/PROLYL-TRNA LIGASE FAMILY MEMBER"/>
    <property type="match status" value="1"/>
</dbReference>
<dbReference type="InterPro" id="IPR004500">
    <property type="entry name" value="Pro-tRNA-synth_IIa_bac-type"/>
</dbReference>
<dbReference type="SUPFAM" id="SSF52954">
    <property type="entry name" value="Class II aaRS ABD-related"/>
    <property type="match status" value="1"/>
</dbReference>
<dbReference type="InterPro" id="IPR033730">
    <property type="entry name" value="ProRS_core_prok"/>
</dbReference>
<dbReference type="InterPro" id="IPR050062">
    <property type="entry name" value="Pro-tRNA_synthetase"/>
</dbReference>
<dbReference type="Pfam" id="PF04073">
    <property type="entry name" value="tRNA_edit"/>
    <property type="match status" value="1"/>
</dbReference>
<dbReference type="InterPro" id="IPR036754">
    <property type="entry name" value="YbaK/aa-tRNA-synt-asso_dom_sf"/>
</dbReference>
<dbReference type="InterPro" id="IPR002316">
    <property type="entry name" value="Pro-tRNA-ligase_IIa"/>
</dbReference>
<dbReference type="InterPro" id="IPR036621">
    <property type="entry name" value="Anticodon-bd_dom_sf"/>
</dbReference>
<evidence type="ECO:0000256" key="7">
    <source>
        <dbReference type="ARBA" id="ARBA00022917"/>
    </source>
</evidence>
<comment type="catalytic activity">
    <reaction evidence="9 12">
        <text>tRNA(Pro) + L-proline + ATP = L-prolyl-tRNA(Pro) + AMP + diphosphate</text>
        <dbReference type="Rhea" id="RHEA:14305"/>
        <dbReference type="Rhea" id="RHEA-COMP:9700"/>
        <dbReference type="Rhea" id="RHEA-COMP:9702"/>
        <dbReference type="ChEBI" id="CHEBI:30616"/>
        <dbReference type="ChEBI" id="CHEBI:33019"/>
        <dbReference type="ChEBI" id="CHEBI:60039"/>
        <dbReference type="ChEBI" id="CHEBI:78442"/>
        <dbReference type="ChEBI" id="CHEBI:78532"/>
        <dbReference type="ChEBI" id="CHEBI:456215"/>
        <dbReference type="EC" id="6.1.1.15"/>
    </reaction>
</comment>